<evidence type="ECO:0000256" key="13">
    <source>
        <dbReference type="SAM" id="Phobius"/>
    </source>
</evidence>
<keyword evidence="11" id="KW-0539">Nucleus</keyword>
<comment type="subcellular location">
    <subcellularLocation>
        <location evidence="2">Endomembrane system</location>
        <topology evidence="2">Multi-pass membrane protein</topology>
    </subcellularLocation>
    <subcellularLocation>
        <location evidence="1">Nucleus</location>
    </subcellularLocation>
</comment>
<feature type="compositionally biased region" description="Polar residues" evidence="12">
    <location>
        <begin position="425"/>
        <end position="436"/>
    </location>
</feature>
<feature type="compositionally biased region" description="Low complexity" evidence="12">
    <location>
        <begin position="38"/>
        <end position="48"/>
    </location>
</feature>
<protein>
    <recommendedName>
        <fullName evidence="14">ERCC1-like central domain-containing protein</fullName>
    </recommendedName>
</protein>
<evidence type="ECO:0000256" key="3">
    <source>
        <dbReference type="ARBA" id="ARBA00007049"/>
    </source>
</evidence>
<dbReference type="NCBIfam" id="TIGR00597">
    <property type="entry name" value="rad10"/>
    <property type="match status" value="1"/>
</dbReference>
<evidence type="ECO:0000256" key="2">
    <source>
        <dbReference type="ARBA" id="ARBA00004127"/>
    </source>
</evidence>
<sequence length="1058" mass="113804">MDRTRIPTDRSAAPSASPGLQQAKPEKMRKRLQKNPSRRSASSNLSLSFKAGANPVVQQTTQPIASSPRVPPDLSDAKWQEYLRRSGMLAMDSSSPLPGLSPLQERADANNVEQTPTIIPEFKHLAINNTPPRPLLTSLGANSDLFNFDGFRRSFGRNSTDASKVTSVDLIAAQYQALLEPSNTDSIYTDCYSDPPPRSERRLTSSGTRRQGSSEEVPPHHVIAVPPPRRGNTQAHSPTSDDGTLVGFDEEAIYFKPLSFSPEPPSVLHHRVSTMLRRSVPQGNFGLQLCVDLLTRELATAMLDRPGGSPDAPALQILVMIEAYERLRNQVLEMGLQRDELQAMPADDDFGADADFLTALAASDSSSSRPHAPPPPPKPQAARQQGAPRIQQPTPQRLDKAPPASASASGGKVVQPTPQALPKRSSGSAIQVSPRQRGNPVLASLRSLPWEYSDIPADFVLGLTTCALFLSLKYHRLHPEYIYQRIRNLQGKYNLRIILAMVDIPNHEDSLRELSKTSLVSNVTVILCWSAAEAARYLELYKSYEHANFSAIRGQQSSSYAEKLVDFVTVPRSVNKADAIALVSTFGSLKDAVNADAEQIGVIAGWGTIKVNKWIAAVDEPFRAKKAAKRKLVHDESTEDGTPSRLDQARPIGRVPLREMSSMGGASADTPPVEAVPNGEASAREKSGAQRPAAAADEDDEDAMIAAAIEESKITARAEASQRTESAASSRVPEELNDGIAAALASSLSHTHTHTHSHTMSIVAVKNLIFGRSKRRGSRSAASDDTVVDNTDPERQPLLTTTKSKTSSIEQQEPTRPFRLDARIISDATIGLSDGLTVPFALTAGLSALGQTKVVVYGGLAELIAGAISMGLGGYLGAKSEAASYRETRAECVRSIEQDGDHVRAAVLEVFEPYELPAQTLDDLSAHLARSPRQVDFLMQFQNCEQEPASNRAAVSALTIAAGYLFGGLIPLFPYFFVGEGQVDLALWISVAVMVVALFSFGYVKTCAVSGWHGGRCVWEAVKGGLEMVVVGGAAAGAAMGLVKLFDGMANGGTAVVM</sequence>
<keyword evidence="7 13" id="KW-1133">Transmembrane helix</keyword>
<dbReference type="GO" id="GO:0003684">
    <property type="term" value="F:damaged DNA binding"/>
    <property type="evidence" value="ECO:0007669"/>
    <property type="project" value="InterPro"/>
</dbReference>
<dbReference type="CDD" id="cd02435">
    <property type="entry name" value="CCC1"/>
    <property type="match status" value="1"/>
</dbReference>
<evidence type="ECO:0000256" key="11">
    <source>
        <dbReference type="ARBA" id="ARBA00023242"/>
    </source>
</evidence>
<evidence type="ECO:0000256" key="12">
    <source>
        <dbReference type="SAM" id="MobiDB-lite"/>
    </source>
</evidence>
<feature type="transmembrane region" description="Helical" evidence="13">
    <location>
        <begin position="1024"/>
        <end position="1043"/>
    </location>
</feature>
<feature type="domain" description="ERCC1-like central" evidence="14">
    <location>
        <begin position="430"/>
        <end position="542"/>
    </location>
</feature>
<dbReference type="SUPFAM" id="SSF47781">
    <property type="entry name" value="RuvA domain 2-like"/>
    <property type="match status" value="1"/>
</dbReference>
<dbReference type="Pfam" id="PF01988">
    <property type="entry name" value="VIT1"/>
    <property type="match status" value="1"/>
</dbReference>
<feature type="compositionally biased region" description="Polar residues" evidence="12">
    <location>
        <begin position="56"/>
        <end position="65"/>
    </location>
</feature>
<feature type="compositionally biased region" description="Polar residues" evidence="12">
    <location>
        <begin position="231"/>
        <end position="242"/>
    </location>
</feature>
<evidence type="ECO:0000256" key="9">
    <source>
        <dbReference type="ARBA" id="ARBA00023136"/>
    </source>
</evidence>
<dbReference type="InterPro" id="IPR047260">
    <property type="entry name" value="ERCC1-like_central_dom"/>
</dbReference>
<name>A0A0G4LG44_VERLO</name>
<dbReference type="GO" id="GO:0000110">
    <property type="term" value="C:nucleotide-excision repair factor 1 complex"/>
    <property type="evidence" value="ECO:0007669"/>
    <property type="project" value="TreeGrafter"/>
</dbReference>
<dbReference type="AlphaFoldDB" id="A0A0G4LG44"/>
<dbReference type="STRING" id="100787.A0A0G4LG44"/>
<feature type="region of interest" description="Disordered" evidence="12">
    <location>
        <begin position="628"/>
        <end position="700"/>
    </location>
</feature>
<dbReference type="Pfam" id="PF03834">
    <property type="entry name" value="Rad10"/>
    <property type="match status" value="1"/>
</dbReference>
<dbReference type="InterPro" id="IPR010994">
    <property type="entry name" value="RuvA_2-like"/>
</dbReference>
<dbReference type="PROSITE" id="PS50330">
    <property type="entry name" value="UIM"/>
    <property type="match status" value="1"/>
</dbReference>
<keyword evidence="9 13" id="KW-0472">Membrane</keyword>
<dbReference type="PANTHER" id="PTHR12749">
    <property type="entry name" value="EXCISION REPAIR CROSS-COMPLEMENTING 1 ERCC1"/>
    <property type="match status" value="1"/>
</dbReference>
<feature type="region of interest" description="Disordered" evidence="12">
    <location>
        <begin position="362"/>
        <end position="436"/>
    </location>
</feature>
<feature type="region of interest" description="Disordered" evidence="12">
    <location>
        <begin position="775"/>
        <end position="815"/>
    </location>
</feature>
<feature type="transmembrane region" description="Helical" evidence="13">
    <location>
        <begin position="985"/>
        <end position="1004"/>
    </location>
</feature>
<keyword evidence="10" id="KW-0234">DNA repair</keyword>
<proteinExistence type="inferred from homology"/>
<evidence type="ECO:0000256" key="5">
    <source>
        <dbReference type="ARBA" id="ARBA00022692"/>
    </source>
</evidence>
<dbReference type="InterPro" id="IPR011335">
    <property type="entry name" value="Restrct_endonuc-II-like"/>
</dbReference>
<organism evidence="15 16">
    <name type="scientific">Verticillium longisporum</name>
    <name type="common">Verticillium dahliae var. longisporum</name>
    <dbReference type="NCBI Taxonomy" id="100787"/>
    <lineage>
        <taxon>Eukaryota</taxon>
        <taxon>Fungi</taxon>
        <taxon>Dikarya</taxon>
        <taxon>Ascomycota</taxon>
        <taxon>Pezizomycotina</taxon>
        <taxon>Sordariomycetes</taxon>
        <taxon>Hypocreomycetidae</taxon>
        <taxon>Glomerellales</taxon>
        <taxon>Plectosphaerellaceae</taxon>
        <taxon>Verticillium</taxon>
    </lineage>
</organism>
<dbReference type="Gene3D" id="1.10.150.20">
    <property type="entry name" value="5' to 3' exonuclease, C-terminal subdomain"/>
    <property type="match status" value="1"/>
</dbReference>
<comment type="similarity">
    <text evidence="4">Belongs to the ERCC1/RAD10/SWI10 family.</text>
</comment>
<evidence type="ECO:0000256" key="7">
    <source>
        <dbReference type="ARBA" id="ARBA00022989"/>
    </source>
</evidence>
<feature type="compositionally biased region" description="Low complexity" evidence="12">
    <location>
        <begin position="380"/>
        <end position="393"/>
    </location>
</feature>
<comment type="similarity">
    <text evidence="3">Belongs to the CCC1 family.</text>
</comment>
<keyword evidence="5 13" id="KW-0812">Transmembrane</keyword>
<dbReference type="InterPro" id="IPR008217">
    <property type="entry name" value="Ccc1_fam"/>
</dbReference>
<dbReference type="GO" id="GO:0070522">
    <property type="term" value="C:ERCC4-ERCC1 complex"/>
    <property type="evidence" value="ECO:0007669"/>
    <property type="project" value="TreeGrafter"/>
</dbReference>
<dbReference type="InterPro" id="IPR003903">
    <property type="entry name" value="UIM_dom"/>
</dbReference>
<evidence type="ECO:0000256" key="4">
    <source>
        <dbReference type="ARBA" id="ARBA00008283"/>
    </source>
</evidence>
<dbReference type="CDD" id="cd22325">
    <property type="entry name" value="ERCC1_C-like"/>
    <property type="match status" value="1"/>
</dbReference>
<dbReference type="PANTHER" id="PTHR12749:SF0">
    <property type="entry name" value="DNA EXCISION REPAIR PROTEIN ERCC-1"/>
    <property type="match status" value="1"/>
</dbReference>
<keyword evidence="8" id="KW-0238">DNA-binding</keyword>
<dbReference type="GO" id="GO:0030026">
    <property type="term" value="P:intracellular manganese ion homeostasis"/>
    <property type="evidence" value="ECO:0007669"/>
    <property type="project" value="InterPro"/>
</dbReference>
<dbReference type="Gene3D" id="3.40.50.10130">
    <property type="match status" value="1"/>
</dbReference>
<evidence type="ECO:0000256" key="1">
    <source>
        <dbReference type="ARBA" id="ARBA00004123"/>
    </source>
</evidence>
<dbReference type="SUPFAM" id="SSF52980">
    <property type="entry name" value="Restriction endonuclease-like"/>
    <property type="match status" value="1"/>
</dbReference>
<dbReference type="EMBL" id="CVQH01012224">
    <property type="protein sequence ID" value="CRK20991.1"/>
    <property type="molecule type" value="Genomic_DNA"/>
</dbReference>
<feature type="region of interest" description="Disordered" evidence="12">
    <location>
        <begin position="186"/>
        <end position="244"/>
    </location>
</feature>
<dbReference type="GO" id="GO:0012505">
    <property type="term" value="C:endomembrane system"/>
    <property type="evidence" value="ECO:0007669"/>
    <property type="project" value="UniProtKB-SubCell"/>
</dbReference>
<dbReference type="GO" id="GO:0005384">
    <property type="term" value="F:manganese ion transmembrane transporter activity"/>
    <property type="evidence" value="ECO:0007669"/>
    <property type="project" value="InterPro"/>
</dbReference>
<keyword evidence="6" id="KW-0227">DNA damage</keyword>
<accession>A0A0G4LG44</accession>
<dbReference type="GO" id="GO:0003697">
    <property type="term" value="F:single-stranded DNA binding"/>
    <property type="evidence" value="ECO:0007669"/>
    <property type="project" value="TreeGrafter"/>
</dbReference>
<dbReference type="GO" id="GO:0006312">
    <property type="term" value="P:mitotic recombination"/>
    <property type="evidence" value="ECO:0007669"/>
    <property type="project" value="TreeGrafter"/>
</dbReference>
<evidence type="ECO:0000313" key="16">
    <source>
        <dbReference type="Proteomes" id="UP000044602"/>
    </source>
</evidence>
<feature type="compositionally biased region" description="Basic residues" evidence="12">
    <location>
        <begin position="27"/>
        <end position="37"/>
    </location>
</feature>
<dbReference type="GO" id="GO:0006302">
    <property type="term" value="P:double-strand break repair"/>
    <property type="evidence" value="ECO:0007669"/>
    <property type="project" value="UniProtKB-ARBA"/>
</dbReference>
<evidence type="ECO:0000259" key="14">
    <source>
        <dbReference type="Pfam" id="PF03834"/>
    </source>
</evidence>
<gene>
    <name evidence="15" type="ORF">BN1708_003357</name>
</gene>
<evidence type="ECO:0000256" key="10">
    <source>
        <dbReference type="ARBA" id="ARBA00023204"/>
    </source>
</evidence>
<feature type="region of interest" description="Disordered" evidence="12">
    <location>
        <begin position="1"/>
        <end position="73"/>
    </location>
</feature>
<dbReference type="InterPro" id="IPR004579">
    <property type="entry name" value="ERCC1/RAD10/SWI10"/>
</dbReference>
<dbReference type="FunFam" id="3.40.50.10130:FF:000001">
    <property type="entry name" value="DNA excision repair protein ERCC-1"/>
    <property type="match status" value="1"/>
</dbReference>
<evidence type="ECO:0000256" key="8">
    <source>
        <dbReference type="ARBA" id="ARBA00023125"/>
    </source>
</evidence>
<dbReference type="GO" id="GO:0070914">
    <property type="term" value="P:UV-damage excision repair"/>
    <property type="evidence" value="ECO:0007669"/>
    <property type="project" value="TreeGrafter"/>
</dbReference>
<evidence type="ECO:0000313" key="15">
    <source>
        <dbReference type="EMBL" id="CRK20991.1"/>
    </source>
</evidence>
<feature type="transmembrane region" description="Helical" evidence="13">
    <location>
        <begin position="953"/>
        <end position="978"/>
    </location>
</feature>
<reference evidence="15 16" key="1">
    <citation type="submission" date="2015-05" db="EMBL/GenBank/DDBJ databases">
        <authorList>
            <person name="Wang D.B."/>
            <person name="Wang M."/>
        </authorList>
    </citation>
    <scope>NUCLEOTIDE SEQUENCE [LARGE SCALE GENOMIC DNA]</scope>
    <source>
        <strain evidence="15">VL1</strain>
    </source>
</reference>
<dbReference type="Proteomes" id="UP000044602">
    <property type="component" value="Unassembled WGS sequence"/>
</dbReference>
<keyword evidence="16" id="KW-1185">Reference proteome</keyword>
<evidence type="ECO:0000256" key="6">
    <source>
        <dbReference type="ARBA" id="ARBA00022763"/>
    </source>
</evidence>